<name>A0ABN1ACP7_9ACTN</name>
<feature type="signal peptide" evidence="1">
    <location>
        <begin position="1"/>
        <end position="27"/>
    </location>
</feature>
<gene>
    <name evidence="3" type="ORF">GCM10009544_38930</name>
</gene>
<dbReference type="EMBL" id="BAAAHB010000043">
    <property type="protein sequence ID" value="GAA0473112.1"/>
    <property type="molecule type" value="Genomic_DNA"/>
</dbReference>
<dbReference type="Proteomes" id="UP001499895">
    <property type="component" value="Unassembled WGS sequence"/>
</dbReference>
<evidence type="ECO:0000313" key="3">
    <source>
        <dbReference type="EMBL" id="GAA0473112.1"/>
    </source>
</evidence>
<dbReference type="RefSeq" id="WP_344092354.1">
    <property type="nucleotide sequence ID" value="NZ_BAAAHB010000043.1"/>
</dbReference>
<proteinExistence type="predicted"/>
<reference evidence="3 4" key="1">
    <citation type="journal article" date="2019" name="Int. J. Syst. Evol. Microbiol.">
        <title>The Global Catalogue of Microorganisms (GCM) 10K type strain sequencing project: providing services to taxonomists for standard genome sequencing and annotation.</title>
        <authorList>
            <consortium name="The Broad Institute Genomics Platform"/>
            <consortium name="The Broad Institute Genome Sequencing Center for Infectious Disease"/>
            <person name="Wu L."/>
            <person name="Ma J."/>
        </authorList>
    </citation>
    <scope>NUCLEOTIDE SEQUENCE [LARGE SCALE GENOMIC DNA]</scope>
    <source>
        <strain evidence="3 4">JCM 10649</strain>
    </source>
</reference>
<organism evidence="3 4">
    <name type="scientific">Streptomyces stramineus</name>
    <dbReference type="NCBI Taxonomy" id="173861"/>
    <lineage>
        <taxon>Bacteria</taxon>
        <taxon>Bacillati</taxon>
        <taxon>Actinomycetota</taxon>
        <taxon>Actinomycetes</taxon>
        <taxon>Kitasatosporales</taxon>
        <taxon>Streptomycetaceae</taxon>
        <taxon>Streptomyces</taxon>
    </lineage>
</organism>
<feature type="domain" description="Ricin B lectin" evidence="2">
    <location>
        <begin position="32"/>
        <end position="154"/>
    </location>
</feature>
<dbReference type="PROSITE" id="PS50231">
    <property type="entry name" value="RICIN_B_LECTIN"/>
    <property type="match status" value="1"/>
</dbReference>
<keyword evidence="4" id="KW-1185">Reference proteome</keyword>
<evidence type="ECO:0000313" key="4">
    <source>
        <dbReference type="Proteomes" id="UP001499895"/>
    </source>
</evidence>
<evidence type="ECO:0000259" key="2">
    <source>
        <dbReference type="Pfam" id="PF00652"/>
    </source>
</evidence>
<evidence type="ECO:0000256" key="1">
    <source>
        <dbReference type="SAM" id="SignalP"/>
    </source>
</evidence>
<protein>
    <recommendedName>
        <fullName evidence="2">Ricin B lectin domain-containing protein</fullName>
    </recommendedName>
</protein>
<dbReference type="Pfam" id="PF00652">
    <property type="entry name" value="Ricin_B_lectin"/>
    <property type="match status" value="1"/>
</dbReference>
<dbReference type="InterPro" id="IPR035992">
    <property type="entry name" value="Ricin_B-like_lectins"/>
</dbReference>
<accession>A0ABN1ACP7</accession>
<dbReference type="CDD" id="cd23415">
    <property type="entry name" value="beta-trefoil_Ricin_AH"/>
    <property type="match status" value="1"/>
</dbReference>
<sequence>MKRTTGLIGLLAFACATVVALPTTASAAGDAPGLIKNVQTGLCLDGNNAGSVYTHGCDGGNPYQRWYRHEGSLGVMLQSSQTGLCLSGKGPGKDDLYATACNSGDTKQWWEMRNVRDNVYTLMNYQNRKAIDSNAKGNAYLHQYGGNGNPYQHWTM</sequence>
<dbReference type="InterPro" id="IPR000772">
    <property type="entry name" value="Ricin_B_lectin"/>
</dbReference>
<dbReference type="SUPFAM" id="SSF50370">
    <property type="entry name" value="Ricin B-like lectins"/>
    <property type="match status" value="1"/>
</dbReference>
<keyword evidence="1" id="KW-0732">Signal</keyword>
<dbReference type="PROSITE" id="PS51257">
    <property type="entry name" value="PROKAR_LIPOPROTEIN"/>
    <property type="match status" value="1"/>
</dbReference>
<comment type="caution">
    <text evidence="3">The sequence shown here is derived from an EMBL/GenBank/DDBJ whole genome shotgun (WGS) entry which is preliminary data.</text>
</comment>
<dbReference type="Gene3D" id="2.80.10.50">
    <property type="match status" value="1"/>
</dbReference>
<feature type="chain" id="PRO_5046452446" description="Ricin B lectin domain-containing protein" evidence="1">
    <location>
        <begin position="28"/>
        <end position="156"/>
    </location>
</feature>